<keyword evidence="6" id="KW-0256">Endoplasmic reticulum</keyword>
<evidence type="ECO:0000256" key="11">
    <source>
        <dbReference type="ARBA" id="ARBA00023136"/>
    </source>
</evidence>
<keyword evidence="19" id="KW-1185">Reference proteome</keyword>
<proteinExistence type="inferred from homology"/>
<evidence type="ECO:0000256" key="2">
    <source>
        <dbReference type="ARBA" id="ARBA00004389"/>
    </source>
</evidence>
<dbReference type="AlphaFoldDB" id="A0A9D4YUH7"/>
<dbReference type="EMBL" id="SIDB01000011">
    <property type="protein sequence ID" value="KAI3426347.1"/>
    <property type="molecule type" value="Genomic_DNA"/>
</dbReference>
<evidence type="ECO:0000256" key="17">
    <source>
        <dbReference type="SAM" id="MobiDB-lite"/>
    </source>
</evidence>
<dbReference type="InterPro" id="IPR002129">
    <property type="entry name" value="PyrdxlP-dep_de-COase"/>
</dbReference>
<evidence type="ECO:0000313" key="18">
    <source>
        <dbReference type="EMBL" id="KAI3426347.1"/>
    </source>
</evidence>
<evidence type="ECO:0000256" key="13">
    <source>
        <dbReference type="ARBA" id="ARBA00038302"/>
    </source>
</evidence>
<feature type="region of interest" description="Disordered" evidence="17">
    <location>
        <begin position="166"/>
        <end position="185"/>
    </location>
</feature>
<dbReference type="GO" id="GO:0019752">
    <property type="term" value="P:carboxylic acid metabolic process"/>
    <property type="evidence" value="ECO:0007669"/>
    <property type="project" value="InterPro"/>
</dbReference>
<comment type="pathway">
    <text evidence="3">Lipid metabolism; sphingolipid metabolism.</text>
</comment>
<comment type="caution">
    <text evidence="18">The sequence shown here is derived from an EMBL/GenBank/DDBJ whole genome shotgun (WGS) entry which is preliminary data.</text>
</comment>
<keyword evidence="10" id="KW-0443">Lipid metabolism</keyword>
<dbReference type="Gene3D" id="3.90.1150.10">
    <property type="entry name" value="Aspartate Aminotransferase, domain 1"/>
    <property type="match status" value="1"/>
</dbReference>
<dbReference type="FunFam" id="3.40.640.10:FF:000020">
    <property type="entry name" value="sphingosine-1-phosphate lyase 1"/>
    <property type="match status" value="1"/>
</dbReference>
<comment type="similarity">
    <text evidence="13">Belongs to the group II decarboxylase family. Sphingosine-1-phosphate lyase subfamily.</text>
</comment>
<feature type="compositionally biased region" description="Low complexity" evidence="17">
    <location>
        <begin position="166"/>
        <end position="178"/>
    </location>
</feature>
<protein>
    <recommendedName>
        <fullName evidence="14">sphinganine-1-phosphate aldolase</fullName>
        <ecNumber evidence="14">4.1.2.27</ecNumber>
    </recommendedName>
    <alternativeName>
        <fullName evidence="15">Sphingosine-1-phosphate aldolase</fullName>
    </alternativeName>
</protein>
<dbReference type="Gene3D" id="3.40.640.10">
    <property type="entry name" value="Type I PLP-dependent aspartate aminotransferase-like (Major domain)"/>
    <property type="match status" value="1"/>
</dbReference>
<reference evidence="18" key="1">
    <citation type="journal article" date="2019" name="Plant J.">
        <title>Chlorella vulgaris genome assembly and annotation reveals the molecular basis for metabolic acclimation to high light conditions.</title>
        <authorList>
            <person name="Cecchin M."/>
            <person name="Marcolungo L."/>
            <person name="Rossato M."/>
            <person name="Girolomoni L."/>
            <person name="Cosentino E."/>
            <person name="Cuine S."/>
            <person name="Li-Beisson Y."/>
            <person name="Delledonne M."/>
            <person name="Ballottari M."/>
        </authorList>
    </citation>
    <scope>NUCLEOTIDE SEQUENCE</scope>
    <source>
        <strain evidence="18">211/11P</strain>
    </source>
</reference>
<sequence>MLAQGPERSAQLSAHGATLRSWLDSAVQAVPPASRERAAEVAQVASNALAPHAEAVRRICHRLHPVFAPTIAAATPHVEHAAKWCNQHMAALEPWQLVLLTAVATLVAARLLRGLRSAVRTLQDKGWSQLVAGFLLDLPLVRGRVAREQASLAAKVREDLRKKAAAGGAPPALRALPRSGSAPNDVKRQLKYKEAEDMRFADGDSRVSGTVYMAGAVHKQLLSEAYAMFTLTNPMHSDVFPSVRKMEGEVVAMTASILGGGPSGDPGVCGSMTSGGTESILTAVKASRDYMAAKRGITEPEMVVAVSAHAAFVKAAEYFKIRVIKLPVGADYRLSAVTVRGAIGPNTVLVVASAVGFPHGVMDHVEDIAKVTRRRGIPLHVDCCLGGFVLPFARKLGHRVPSFDFSVPGVTSISTDTHKFGMAHKGTSVVLYRSSDIRRHQFTSITDWTGGLYISPGFAGSRSGALIATAWASLVHMGEEGFMVAAETMMKSAQQFIAGVEAIDGLEVVGQPEMTVVAFKASRRGLDIYKVNDLLSQAGWHLNALQRPAALHICLTAAHSQGIVQLLLRDLKEAVQTVLQDPQGKGDGEGMAPLYGMAATVPDRRIVSQFLVAYQDALLEAM</sequence>
<evidence type="ECO:0000256" key="9">
    <source>
        <dbReference type="ARBA" id="ARBA00022989"/>
    </source>
</evidence>
<dbReference type="Gene3D" id="6.10.140.2150">
    <property type="match status" value="1"/>
</dbReference>
<dbReference type="InterPro" id="IPR050477">
    <property type="entry name" value="GrpII_AminoAcid_Decarb"/>
</dbReference>
<dbReference type="PANTHER" id="PTHR42735">
    <property type="match status" value="1"/>
</dbReference>
<keyword evidence="9" id="KW-1133">Transmembrane helix</keyword>
<gene>
    <name evidence="18" type="ORF">D9Q98_008720</name>
</gene>
<evidence type="ECO:0000256" key="14">
    <source>
        <dbReference type="ARBA" id="ARBA00038965"/>
    </source>
</evidence>
<comment type="subcellular location">
    <subcellularLocation>
        <location evidence="2">Endoplasmic reticulum membrane</location>
        <topology evidence="2">Single-pass membrane protein</topology>
    </subcellularLocation>
</comment>
<evidence type="ECO:0000313" key="19">
    <source>
        <dbReference type="Proteomes" id="UP001055712"/>
    </source>
</evidence>
<evidence type="ECO:0000256" key="10">
    <source>
        <dbReference type="ARBA" id="ARBA00023098"/>
    </source>
</evidence>
<evidence type="ECO:0000256" key="5">
    <source>
        <dbReference type="ARBA" id="ARBA00022692"/>
    </source>
</evidence>
<keyword evidence="8" id="KW-0746">Sphingolipid metabolism</keyword>
<dbReference type="EC" id="4.1.2.27" evidence="14"/>
<dbReference type="GO" id="GO:0008117">
    <property type="term" value="F:sphinganine-1-phosphate aldolase activity"/>
    <property type="evidence" value="ECO:0007669"/>
    <property type="project" value="UniProtKB-EC"/>
</dbReference>
<comment type="pathway">
    <text evidence="4">Sphingolipid metabolism.</text>
</comment>
<evidence type="ECO:0000256" key="16">
    <source>
        <dbReference type="PIRSR" id="PIRSR602129-50"/>
    </source>
</evidence>
<dbReference type="InterPro" id="IPR015424">
    <property type="entry name" value="PyrdxlP-dep_Trfase"/>
</dbReference>
<keyword evidence="5" id="KW-0812">Transmembrane</keyword>
<evidence type="ECO:0000256" key="6">
    <source>
        <dbReference type="ARBA" id="ARBA00022824"/>
    </source>
</evidence>
<dbReference type="GO" id="GO:0030149">
    <property type="term" value="P:sphingolipid catabolic process"/>
    <property type="evidence" value="ECO:0007669"/>
    <property type="project" value="TreeGrafter"/>
</dbReference>
<evidence type="ECO:0000256" key="15">
    <source>
        <dbReference type="ARBA" id="ARBA00042568"/>
    </source>
</evidence>
<evidence type="ECO:0000256" key="4">
    <source>
        <dbReference type="ARBA" id="ARBA00004991"/>
    </source>
</evidence>
<evidence type="ECO:0000256" key="8">
    <source>
        <dbReference type="ARBA" id="ARBA00022919"/>
    </source>
</evidence>
<dbReference type="InterPro" id="IPR015422">
    <property type="entry name" value="PyrdxlP-dep_Trfase_small"/>
</dbReference>
<dbReference type="Pfam" id="PF00282">
    <property type="entry name" value="Pyridoxal_deC"/>
    <property type="match status" value="1"/>
</dbReference>
<keyword evidence="12" id="KW-0456">Lyase</keyword>
<dbReference type="InterPro" id="IPR015421">
    <property type="entry name" value="PyrdxlP-dep_Trfase_major"/>
</dbReference>
<dbReference type="PANTHER" id="PTHR42735:SF6">
    <property type="entry name" value="SPHINGOSINE-1-PHOSPHATE LYASE 1"/>
    <property type="match status" value="1"/>
</dbReference>
<keyword evidence="7 16" id="KW-0663">Pyridoxal phosphate</keyword>
<reference evidence="18" key="2">
    <citation type="submission" date="2020-11" db="EMBL/GenBank/DDBJ databases">
        <authorList>
            <person name="Cecchin M."/>
            <person name="Marcolungo L."/>
            <person name="Rossato M."/>
            <person name="Girolomoni L."/>
            <person name="Cosentino E."/>
            <person name="Cuine S."/>
            <person name="Li-Beisson Y."/>
            <person name="Delledonne M."/>
            <person name="Ballottari M."/>
        </authorList>
    </citation>
    <scope>NUCLEOTIDE SEQUENCE</scope>
    <source>
        <strain evidence="18">211/11P</strain>
        <tissue evidence="18">Whole cell</tissue>
    </source>
</reference>
<accession>A0A9D4YUH7</accession>
<dbReference type="GO" id="GO:0030170">
    <property type="term" value="F:pyridoxal phosphate binding"/>
    <property type="evidence" value="ECO:0007669"/>
    <property type="project" value="InterPro"/>
</dbReference>
<evidence type="ECO:0000256" key="1">
    <source>
        <dbReference type="ARBA" id="ARBA00001933"/>
    </source>
</evidence>
<name>A0A9D4YUH7_CHLVU</name>
<dbReference type="OrthoDB" id="10254570at2759"/>
<feature type="modified residue" description="N6-(pyridoxal phosphate)lysine" evidence="16">
    <location>
        <position position="419"/>
    </location>
</feature>
<dbReference type="SUPFAM" id="SSF53383">
    <property type="entry name" value="PLP-dependent transferases"/>
    <property type="match status" value="1"/>
</dbReference>
<keyword evidence="11" id="KW-0472">Membrane</keyword>
<comment type="cofactor">
    <cofactor evidence="1 16">
        <name>pyridoxal 5'-phosphate</name>
        <dbReference type="ChEBI" id="CHEBI:597326"/>
    </cofactor>
</comment>
<dbReference type="Proteomes" id="UP001055712">
    <property type="component" value="Unassembled WGS sequence"/>
</dbReference>
<evidence type="ECO:0000256" key="3">
    <source>
        <dbReference type="ARBA" id="ARBA00004760"/>
    </source>
</evidence>
<evidence type="ECO:0000256" key="7">
    <source>
        <dbReference type="ARBA" id="ARBA00022898"/>
    </source>
</evidence>
<dbReference type="GO" id="GO:0005789">
    <property type="term" value="C:endoplasmic reticulum membrane"/>
    <property type="evidence" value="ECO:0007669"/>
    <property type="project" value="UniProtKB-SubCell"/>
</dbReference>
<evidence type="ECO:0000256" key="12">
    <source>
        <dbReference type="ARBA" id="ARBA00023239"/>
    </source>
</evidence>
<organism evidence="18 19">
    <name type="scientific">Chlorella vulgaris</name>
    <name type="common">Green alga</name>
    <dbReference type="NCBI Taxonomy" id="3077"/>
    <lineage>
        <taxon>Eukaryota</taxon>
        <taxon>Viridiplantae</taxon>
        <taxon>Chlorophyta</taxon>
        <taxon>core chlorophytes</taxon>
        <taxon>Trebouxiophyceae</taxon>
        <taxon>Chlorellales</taxon>
        <taxon>Chlorellaceae</taxon>
        <taxon>Chlorella clade</taxon>
        <taxon>Chlorella</taxon>
    </lineage>
</organism>